<sequence>MTLTLEDRLAITDLVNRHGHLTDAGDFDAYRELFTEDVVYDVSDLGFGAIEGLAATRAAAEALGEHNPLAHHVTNVVVTAVGDGARALSKGFGLMTSGAVGSVTYDDVVVRTDRGWRISRRTVKARREPLTG</sequence>
<proteinExistence type="predicted"/>
<evidence type="ECO:0000313" key="2">
    <source>
        <dbReference type="EMBL" id="EXG79976.1"/>
    </source>
</evidence>
<comment type="caution">
    <text evidence="2">The sequence shown here is derived from an EMBL/GenBank/DDBJ whole genome shotgun (WGS) entry which is preliminary data.</text>
</comment>
<dbReference type="Gene3D" id="3.10.450.50">
    <property type="match status" value="1"/>
</dbReference>
<dbReference type="Proteomes" id="UP000021053">
    <property type="component" value="Unassembled WGS sequence"/>
</dbReference>
<keyword evidence="3" id="KW-1185">Reference proteome</keyword>
<reference evidence="2 3" key="1">
    <citation type="submission" date="2013-07" db="EMBL/GenBank/DDBJ databases">
        <authorList>
            <consortium name="DOE Joint Genome Institute"/>
            <person name="Eisen J."/>
            <person name="Huntemann M."/>
            <person name="Han J."/>
            <person name="Chen A."/>
            <person name="Kyrpides N."/>
            <person name="Mavromatis K."/>
            <person name="Markowitz V."/>
            <person name="Palaniappan K."/>
            <person name="Ivanova N."/>
            <person name="Schaumberg A."/>
            <person name="Pati A."/>
            <person name="Liolios K."/>
            <person name="Nordberg H.P."/>
            <person name="Cantor M.N."/>
            <person name="Hua S.X."/>
            <person name="Woyke T."/>
        </authorList>
    </citation>
    <scope>NUCLEOTIDE SEQUENCE [LARGE SCALE GENOMIC DNA]</scope>
    <source>
        <strain evidence="2 3">DSM 44712</strain>
    </source>
</reference>
<dbReference type="InterPro" id="IPR037401">
    <property type="entry name" value="SnoaL-like"/>
</dbReference>
<dbReference type="OrthoDB" id="9180262at2"/>
<dbReference type="Pfam" id="PF13577">
    <property type="entry name" value="SnoaL_4"/>
    <property type="match status" value="1"/>
</dbReference>
<dbReference type="HOGENOM" id="CLU_140929_0_0_11"/>
<dbReference type="RefSeq" id="WP_035848739.1">
    <property type="nucleotide sequence ID" value="NZ_KK073874.1"/>
</dbReference>
<dbReference type="InterPro" id="IPR032710">
    <property type="entry name" value="NTF2-like_dom_sf"/>
</dbReference>
<dbReference type="SUPFAM" id="SSF54427">
    <property type="entry name" value="NTF2-like"/>
    <property type="match status" value="1"/>
</dbReference>
<evidence type="ECO:0000313" key="3">
    <source>
        <dbReference type="Proteomes" id="UP000021053"/>
    </source>
</evidence>
<organism evidence="2 3">
    <name type="scientific">Cryptosporangium arvum DSM 44712</name>
    <dbReference type="NCBI Taxonomy" id="927661"/>
    <lineage>
        <taxon>Bacteria</taxon>
        <taxon>Bacillati</taxon>
        <taxon>Actinomycetota</taxon>
        <taxon>Actinomycetes</taxon>
        <taxon>Cryptosporangiales</taxon>
        <taxon>Cryptosporangiaceae</taxon>
        <taxon>Cryptosporangium</taxon>
    </lineage>
</organism>
<dbReference type="AlphaFoldDB" id="A0A011AD45"/>
<protein>
    <recommendedName>
        <fullName evidence="1">SnoaL-like domain-containing protein</fullName>
    </recommendedName>
</protein>
<feature type="domain" description="SnoaL-like" evidence="1">
    <location>
        <begin position="4"/>
        <end position="122"/>
    </location>
</feature>
<gene>
    <name evidence="2" type="ORF">CryarDRAFT_1031</name>
</gene>
<dbReference type="EMBL" id="JFBT01000001">
    <property type="protein sequence ID" value="EXG79976.1"/>
    <property type="molecule type" value="Genomic_DNA"/>
</dbReference>
<accession>A0A011AD45</accession>
<evidence type="ECO:0000259" key="1">
    <source>
        <dbReference type="Pfam" id="PF13577"/>
    </source>
</evidence>
<name>A0A011AD45_9ACTN</name>